<dbReference type="AlphaFoldDB" id="F5YLU6"/>
<dbReference type="EC" id="6.3.2.12" evidence="5"/>
<dbReference type="Pfam" id="PF02875">
    <property type="entry name" value="Mur_ligase_C"/>
    <property type="match status" value="1"/>
</dbReference>
<evidence type="ECO:0000256" key="17">
    <source>
        <dbReference type="ARBA" id="ARBA00047493"/>
    </source>
</evidence>
<dbReference type="Gene3D" id="3.90.190.20">
    <property type="entry name" value="Mur ligase, C-terminal domain"/>
    <property type="match status" value="1"/>
</dbReference>
<evidence type="ECO:0000259" key="21">
    <source>
        <dbReference type="Pfam" id="PF02875"/>
    </source>
</evidence>
<comment type="pathway">
    <text evidence="3">Cofactor biosynthesis; tetrahydrofolylpolyglutamate biosynthesis.</text>
</comment>
<dbReference type="GO" id="GO:0005737">
    <property type="term" value="C:cytoplasm"/>
    <property type="evidence" value="ECO:0007669"/>
    <property type="project" value="TreeGrafter"/>
</dbReference>
<comment type="catalytic activity">
    <reaction evidence="19">
        <text>(6R)-5,10-methylenetetrahydrofolyl-(gamma-L-Glu)(n) + L-glutamate + ATP = (6R)-5,10-methylenetetrahydrofolyl-(gamma-L-Glu)(n+1) + ADP + phosphate + H(+)</text>
        <dbReference type="Rhea" id="RHEA:51912"/>
        <dbReference type="Rhea" id="RHEA-COMP:13257"/>
        <dbReference type="Rhea" id="RHEA-COMP:13258"/>
        <dbReference type="ChEBI" id="CHEBI:15378"/>
        <dbReference type="ChEBI" id="CHEBI:29985"/>
        <dbReference type="ChEBI" id="CHEBI:30616"/>
        <dbReference type="ChEBI" id="CHEBI:43474"/>
        <dbReference type="ChEBI" id="CHEBI:136572"/>
        <dbReference type="ChEBI" id="CHEBI:456216"/>
        <dbReference type="EC" id="6.3.2.17"/>
    </reaction>
</comment>
<sequence length="467" mass="51069">MEKKSFPSFKTSQEVFDWLNQFVNPETVQPSSFRPERMDTIAAAAGHPELCAPSIHVAGSKGKGSVTGMITSVLEAMGLRTAQYVSPHIMDYRERITEGHRFLDERIYIEAGNELRNLEEALKDFSKPEYRIFSGNNANEGPPTYFELLTLYYFLCARMIHCDTLAVETGMGGRLDPTNIVESIVSVITVIELEHTEFLGNTITEVAGEKAGIIKPGKPVVLAEQCEEALELFRKTAAEKHSPLLYLPEIAEIRDLTVSEEGTNFTLSFKKEGFFPAPLKLSVSIPGAVQALNAALAAITLKTAFPSLDGETLQRGLRGFKIPARFEKLREDTPVIIDGAHTEKSVELCVNTFTALYGTGGMLIFGCAAGKNVEAMAAILAPAFSRIIITTPGNFKVSDPGRINGVFEKEVQRIKEKAGAAQTAPELLFIPETEKAIQYILTESRKAGLPVLGTGSFYLAAEIRGQV</sequence>
<evidence type="ECO:0000256" key="2">
    <source>
        <dbReference type="ARBA" id="ARBA00004799"/>
    </source>
</evidence>
<evidence type="ECO:0000256" key="10">
    <source>
        <dbReference type="ARBA" id="ARBA00022741"/>
    </source>
</evidence>
<dbReference type="GO" id="GO:0046872">
    <property type="term" value="F:metal ion binding"/>
    <property type="evidence" value="ECO:0007669"/>
    <property type="project" value="UniProtKB-KW"/>
</dbReference>
<evidence type="ECO:0000256" key="11">
    <source>
        <dbReference type="ARBA" id="ARBA00022840"/>
    </source>
</evidence>
<dbReference type="SUPFAM" id="SSF53244">
    <property type="entry name" value="MurD-like peptide ligases, peptide-binding domain"/>
    <property type="match status" value="1"/>
</dbReference>
<evidence type="ECO:0000256" key="13">
    <source>
        <dbReference type="ARBA" id="ARBA00022909"/>
    </source>
</evidence>
<keyword evidence="24" id="KW-1185">Reference proteome</keyword>
<evidence type="ECO:0000256" key="7">
    <source>
        <dbReference type="ARBA" id="ARBA00019357"/>
    </source>
</evidence>
<reference evidence="24" key="1">
    <citation type="submission" date="2009-12" db="EMBL/GenBank/DDBJ databases">
        <title>Complete sequence of Treponema primitia strain ZAS-2.</title>
        <authorList>
            <person name="Tetu S.G."/>
            <person name="Matson E."/>
            <person name="Ren Q."/>
            <person name="Seshadri R."/>
            <person name="Elbourne L."/>
            <person name="Hassan K.A."/>
            <person name="Durkin A."/>
            <person name="Radune D."/>
            <person name="Mohamoud Y."/>
            <person name="Shay R."/>
            <person name="Jin S."/>
            <person name="Zhang X."/>
            <person name="Lucey K."/>
            <person name="Ballor N.R."/>
            <person name="Ottesen E."/>
            <person name="Rosenthal R."/>
            <person name="Allen A."/>
            <person name="Leadbetter J.R."/>
            <person name="Paulsen I.T."/>
        </authorList>
    </citation>
    <scope>NUCLEOTIDE SEQUENCE [LARGE SCALE GENOMIC DNA]</scope>
    <source>
        <strain evidence="24">ATCC BAA-887 / DSM 12427 / ZAS-2</strain>
    </source>
</reference>
<dbReference type="InterPro" id="IPR036565">
    <property type="entry name" value="Mur-like_cat_sf"/>
</dbReference>
<keyword evidence="9" id="KW-0479">Metal-binding</keyword>
<evidence type="ECO:0000256" key="12">
    <source>
        <dbReference type="ARBA" id="ARBA00022842"/>
    </source>
</evidence>
<keyword evidence="10" id="KW-0547">Nucleotide-binding</keyword>
<protein>
    <recommendedName>
        <fullName evidence="7">Dihydrofolate synthase/folylpolyglutamate synthase</fullName>
        <ecNumber evidence="5">6.3.2.12</ecNumber>
        <ecNumber evidence="6">6.3.2.17</ecNumber>
    </recommendedName>
    <alternativeName>
        <fullName evidence="16">Folylpoly-gamma-glutamate synthetase-dihydrofolate synthetase</fullName>
    </alternativeName>
    <alternativeName>
        <fullName evidence="14">Folylpolyglutamate synthetase</fullName>
    </alternativeName>
    <alternativeName>
        <fullName evidence="15">Tetrahydrofolylpolyglutamate synthase</fullName>
    </alternativeName>
</protein>
<dbReference type="GO" id="GO:0046656">
    <property type="term" value="P:folic acid biosynthetic process"/>
    <property type="evidence" value="ECO:0007669"/>
    <property type="project" value="UniProtKB-KW"/>
</dbReference>
<evidence type="ECO:0000313" key="24">
    <source>
        <dbReference type="Proteomes" id="UP000009223"/>
    </source>
</evidence>
<dbReference type="InterPro" id="IPR013221">
    <property type="entry name" value="Mur_ligase_cen"/>
</dbReference>
<evidence type="ECO:0000256" key="18">
    <source>
        <dbReference type="ARBA" id="ARBA00047808"/>
    </source>
</evidence>
<dbReference type="InterPro" id="IPR004101">
    <property type="entry name" value="Mur_ligase_C"/>
</dbReference>
<name>F5YLU6_TREPZ</name>
<dbReference type="KEGG" id="tpi:TREPR_3133"/>
<dbReference type="GO" id="GO:0008841">
    <property type="term" value="F:dihydrofolate synthase activity"/>
    <property type="evidence" value="ECO:0007669"/>
    <property type="project" value="UniProtKB-EC"/>
</dbReference>
<reference evidence="23 24" key="2">
    <citation type="journal article" date="2011" name="ISME J.">
        <title>RNA-seq reveals cooperative metabolic interactions between two termite-gut spirochete species in co-culture.</title>
        <authorList>
            <person name="Rosenthal A.Z."/>
            <person name="Matson E.G."/>
            <person name="Eldar A."/>
            <person name="Leadbetter J.R."/>
        </authorList>
    </citation>
    <scope>NUCLEOTIDE SEQUENCE [LARGE SCALE GENOMIC DNA]</scope>
    <source>
        <strain evidence="24">ATCC BAA-887 / DSM 12427 / ZAS-2</strain>
    </source>
</reference>
<evidence type="ECO:0000256" key="5">
    <source>
        <dbReference type="ARBA" id="ARBA00013023"/>
    </source>
</evidence>
<evidence type="ECO:0000256" key="16">
    <source>
        <dbReference type="ARBA" id="ARBA00032510"/>
    </source>
</evidence>
<dbReference type="PANTHER" id="PTHR11136">
    <property type="entry name" value="FOLYLPOLYGLUTAMATE SYNTHASE-RELATED"/>
    <property type="match status" value="1"/>
</dbReference>
<dbReference type="Gene3D" id="3.40.1190.10">
    <property type="entry name" value="Mur-like, catalytic domain"/>
    <property type="match status" value="1"/>
</dbReference>
<comment type="catalytic activity">
    <reaction evidence="17">
        <text>(6S)-5,6,7,8-tetrahydrofolyl-(gamma-L-Glu)(n) + L-glutamate + ATP = (6S)-5,6,7,8-tetrahydrofolyl-(gamma-L-Glu)(n+1) + ADP + phosphate + H(+)</text>
        <dbReference type="Rhea" id="RHEA:10580"/>
        <dbReference type="Rhea" id="RHEA-COMP:14738"/>
        <dbReference type="Rhea" id="RHEA-COMP:14740"/>
        <dbReference type="ChEBI" id="CHEBI:15378"/>
        <dbReference type="ChEBI" id="CHEBI:29985"/>
        <dbReference type="ChEBI" id="CHEBI:30616"/>
        <dbReference type="ChEBI" id="CHEBI:43474"/>
        <dbReference type="ChEBI" id="CHEBI:141005"/>
        <dbReference type="ChEBI" id="CHEBI:456216"/>
        <dbReference type="EC" id="6.3.2.17"/>
    </reaction>
</comment>
<dbReference type="InterPro" id="IPR001645">
    <property type="entry name" value="Folylpolyglutamate_synth"/>
</dbReference>
<dbReference type="PIRSF" id="PIRSF001563">
    <property type="entry name" value="Folylpolyglu_synth"/>
    <property type="match status" value="1"/>
</dbReference>
<dbReference type="eggNOG" id="COG0285">
    <property type="taxonomic scope" value="Bacteria"/>
</dbReference>
<comment type="catalytic activity">
    <reaction evidence="20">
        <text>7,8-dihydropteroate + L-glutamate + ATP = 7,8-dihydrofolate + ADP + phosphate + H(+)</text>
        <dbReference type="Rhea" id="RHEA:23584"/>
        <dbReference type="ChEBI" id="CHEBI:15378"/>
        <dbReference type="ChEBI" id="CHEBI:17839"/>
        <dbReference type="ChEBI" id="CHEBI:29985"/>
        <dbReference type="ChEBI" id="CHEBI:30616"/>
        <dbReference type="ChEBI" id="CHEBI:43474"/>
        <dbReference type="ChEBI" id="CHEBI:57451"/>
        <dbReference type="ChEBI" id="CHEBI:456216"/>
        <dbReference type="EC" id="6.3.2.12"/>
    </reaction>
</comment>
<evidence type="ECO:0000256" key="3">
    <source>
        <dbReference type="ARBA" id="ARBA00005150"/>
    </source>
</evidence>
<dbReference type="PANTHER" id="PTHR11136:SF0">
    <property type="entry name" value="DIHYDROFOLATE SYNTHETASE-RELATED"/>
    <property type="match status" value="1"/>
</dbReference>
<evidence type="ECO:0000259" key="22">
    <source>
        <dbReference type="Pfam" id="PF08245"/>
    </source>
</evidence>
<dbReference type="EMBL" id="CP001843">
    <property type="protein sequence ID" value="AEF86447.1"/>
    <property type="molecule type" value="Genomic_DNA"/>
</dbReference>
<dbReference type="Proteomes" id="UP000009223">
    <property type="component" value="Chromosome"/>
</dbReference>
<dbReference type="RefSeq" id="WP_015707130.1">
    <property type="nucleotide sequence ID" value="NC_015578.1"/>
</dbReference>
<keyword evidence="12" id="KW-0460">Magnesium</keyword>
<organism evidence="23 24">
    <name type="scientific">Treponema primitia (strain ATCC BAA-887 / DSM 12427 / ZAS-2)</name>
    <dbReference type="NCBI Taxonomy" id="545694"/>
    <lineage>
        <taxon>Bacteria</taxon>
        <taxon>Pseudomonadati</taxon>
        <taxon>Spirochaetota</taxon>
        <taxon>Spirochaetia</taxon>
        <taxon>Spirochaetales</taxon>
        <taxon>Treponemataceae</taxon>
        <taxon>Treponema</taxon>
    </lineage>
</organism>
<evidence type="ECO:0000256" key="4">
    <source>
        <dbReference type="ARBA" id="ARBA00008276"/>
    </source>
</evidence>
<evidence type="ECO:0000256" key="6">
    <source>
        <dbReference type="ARBA" id="ARBA00013025"/>
    </source>
</evidence>
<dbReference type="Pfam" id="PF08245">
    <property type="entry name" value="Mur_ligase_M"/>
    <property type="match status" value="1"/>
</dbReference>
<evidence type="ECO:0000256" key="19">
    <source>
        <dbReference type="ARBA" id="ARBA00049035"/>
    </source>
</evidence>
<dbReference type="GO" id="GO:0004326">
    <property type="term" value="F:tetrahydrofolylpolyglutamate synthase activity"/>
    <property type="evidence" value="ECO:0007669"/>
    <property type="project" value="UniProtKB-EC"/>
</dbReference>
<evidence type="ECO:0000256" key="9">
    <source>
        <dbReference type="ARBA" id="ARBA00022723"/>
    </source>
</evidence>
<evidence type="ECO:0000313" key="23">
    <source>
        <dbReference type="EMBL" id="AEF86447.1"/>
    </source>
</evidence>
<dbReference type="GO" id="GO:0005524">
    <property type="term" value="F:ATP binding"/>
    <property type="evidence" value="ECO:0007669"/>
    <property type="project" value="UniProtKB-KW"/>
</dbReference>
<dbReference type="SUPFAM" id="SSF53623">
    <property type="entry name" value="MurD-like peptide ligases, catalytic domain"/>
    <property type="match status" value="1"/>
</dbReference>
<comment type="catalytic activity">
    <reaction evidence="18">
        <text>10-formyltetrahydrofolyl-(gamma-L-Glu)(n) + L-glutamate + ATP = 10-formyltetrahydrofolyl-(gamma-L-Glu)(n+1) + ADP + phosphate + H(+)</text>
        <dbReference type="Rhea" id="RHEA:51904"/>
        <dbReference type="Rhea" id="RHEA-COMP:13088"/>
        <dbReference type="Rhea" id="RHEA-COMP:14300"/>
        <dbReference type="ChEBI" id="CHEBI:15378"/>
        <dbReference type="ChEBI" id="CHEBI:29985"/>
        <dbReference type="ChEBI" id="CHEBI:30616"/>
        <dbReference type="ChEBI" id="CHEBI:43474"/>
        <dbReference type="ChEBI" id="CHEBI:134413"/>
        <dbReference type="ChEBI" id="CHEBI:456216"/>
        <dbReference type="EC" id="6.3.2.17"/>
    </reaction>
</comment>
<dbReference type="STRING" id="545694.TREPR_3133"/>
<keyword evidence="11" id="KW-0067">ATP-binding</keyword>
<feature type="domain" description="Mur ligase C-terminal" evidence="21">
    <location>
        <begin position="325"/>
        <end position="456"/>
    </location>
</feature>
<gene>
    <name evidence="23" type="ordered locus">TREPR_3133</name>
</gene>
<comment type="function">
    <text evidence="1">Functions in two distinct reactions of the de novo folate biosynthetic pathway. Catalyzes the addition of a glutamate residue to dihydropteroate (7,8-dihydropteroate or H2Pte) to form dihydrofolate (7,8-dihydrofolate monoglutamate or H2Pte-Glu). Also catalyzes successive additions of L-glutamate to tetrahydrofolate or 10-formyltetrahydrofolate or 5,10-methylenetetrahydrofolate, leading to folylpolyglutamate derivatives.</text>
</comment>
<dbReference type="HOGENOM" id="CLU_015869_1_2_12"/>
<evidence type="ECO:0000256" key="15">
    <source>
        <dbReference type="ARBA" id="ARBA00030592"/>
    </source>
</evidence>
<dbReference type="EC" id="6.3.2.17" evidence="6"/>
<keyword evidence="13" id="KW-0289">Folate biosynthesis</keyword>
<evidence type="ECO:0000256" key="20">
    <source>
        <dbReference type="ARBA" id="ARBA00049161"/>
    </source>
</evidence>
<keyword evidence="8" id="KW-0436">Ligase</keyword>
<evidence type="ECO:0000256" key="1">
    <source>
        <dbReference type="ARBA" id="ARBA00002714"/>
    </source>
</evidence>
<accession>F5YLU6</accession>
<evidence type="ECO:0000256" key="8">
    <source>
        <dbReference type="ARBA" id="ARBA00022598"/>
    </source>
</evidence>
<comment type="pathway">
    <text evidence="2">Cofactor biosynthesis; tetrahydrofolate biosynthesis; 7,8-dihydrofolate from 2-amino-4-hydroxy-6-hydroxymethyl-7,8-dihydropteridine diphosphate and 4-aminobenzoate: step 2/2.</text>
</comment>
<evidence type="ECO:0000256" key="14">
    <source>
        <dbReference type="ARBA" id="ARBA00030048"/>
    </source>
</evidence>
<dbReference type="InterPro" id="IPR036615">
    <property type="entry name" value="Mur_ligase_C_dom_sf"/>
</dbReference>
<dbReference type="NCBIfam" id="TIGR01499">
    <property type="entry name" value="folC"/>
    <property type="match status" value="1"/>
</dbReference>
<feature type="domain" description="Mur ligase central" evidence="22">
    <location>
        <begin position="140"/>
        <end position="300"/>
    </location>
</feature>
<comment type="similarity">
    <text evidence="4">Belongs to the folylpolyglutamate synthase family.</text>
</comment>
<proteinExistence type="inferred from homology"/>